<feature type="compositionally biased region" description="Polar residues" evidence="1">
    <location>
        <begin position="7"/>
        <end position="25"/>
    </location>
</feature>
<dbReference type="AlphaFoldDB" id="B3T6E6"/>
<dbReference type="EMBL" id="EU016623">
    <property type="protein sequence ID" value="ABZ08155.1"/>
    <property type="molecule type" value="Genomic_DNA"/>
</dbReference>
<sequence>MGDHSSQDGSPNTPCSVAADSSSPLSPRGWFTGQDDSGVIATAPELTALQSVPGMSSSSIVAAPTSNATPMFFMSFISMALWYHLEPRETVCNSPFQ</sequence>
<reference evidence="2" key="1">
    <citation type="journal article" date="2008" name="ISME J.">
        <title>Genomic patterns of recombination, clonal divergence and environment in marine microbial populations.</title>
        <authorList>
            <person name="Konstantinidis K.T."/>
            <person name="Delong E.F."/>
        </authorList>
    </citation>
    <scope>NUCLEOTIDE SEQUENCE</scope>
</reference>
<evidence type="ECO:0000256" key="1">
    <source>
        <dbReference type="SAM" id="MobiDB-lite"/>
    </source>
</evidence>
<organism evidence="2">
    <name type="scientific">uncultured marine microorganism HF4000_APKG2H5</name>
    <dbReference type="NCBI Taxonomy" id="455545"/>
    <lineage>
        <taxon>unclassified sequences</taxon>
        <taxon>environmental samples</taxon>
    </lineage>
</organism>
<accession>B3T6E6</accession>
<evidence type="ECO:0000313" key="2">
    <source>
        <dbReference type="EMBL" id="ABZ08155.1"/>
    </source>
</evidence>
<name>B3T6E6_9ZZZZ</name>
<gene>
    <name evidence="2" type="ORF">ALOHA_HF4000APKG2H5ctg1g1</name>
</gene>
<feature type="region of interest" description="Disordered" evidence="1">
    <location>
        <begin position="1"/>
        <end position="36"/>
    </location>
</feature>
<proteinExistence type="predicted"/>
<feature type="non-terminal residue" evidence="2">
    <location>
        <position position="97"/>
    </location>
</feature>
<protein>
    <submittedName>
        <fullName evidence="2">Uncharacterized protein</fullName>
    </submittedName>
</protein>